<organism evidence="6 7">
    <name type="scientific">Tardiphaga alba</name>
    <dbReference type="NCBI Taxonomy" id="340268"/>
    <lineage>
        <taxon>Bacteria</taxon>
        <taxon>Pseudomonadati</taxon>
        <taxon>Pseudomonadota</taxon>
        <taxon>Alphaproteobacteria</taxon>
        <taxon>Hyphomicrobiales</taxon>
        <taxon>Nitrobacteraceae</taxon>
        <taxon>Tardiphaga</taxon>
    </lineage>
</organism>
<evidence type="ECO:0000256" key="2">
    <source>
        <dbReference type="ARBA" id="ARBA00022741"/>
    </source>
</evidence>
<dbReference type="SUPFAM" id="SSF52540">
    <property type="entry name" value="P-loop containing nucleoside triphosphate hydrolases"/>
    <property type="match status" value="1"/>
</dbReference>
<dbReference type="PANTHER" id="PTHR45772:SF7">
    <property type="entry name" value="AMINO ACID ABC TRANSPORTER ATP-BINDING PROTEIN"/>
    <property type="match status" value="1"/>
</dbReference>
<dbReference type="CDD" id="cd03219">
    <property type="entry name" value="ABC_Mj1267_LivG_branched"/>
    <property type="match status" value="1"/>
</dbReference>
<dbReference type="InterPro" id="IPR027417">
    <property type="entry name" value="P-loop_NTPase"/>
</dbReference>
<dbReference type="SMART" id="SM00382">
    <property type="entry name" value="AAA"/>
    <property type="match status" value="1"/>
</dbReference>
<dbReference type="InterPro" id="IPR003439">
    <property type="entry name" value="ABC_transporter-like_ATP-bd"/>
</dbReference>
<evidence type="ECO:0000259" key="5">
    <source>
        <dbReference type="PROSITE" id="PS50893"/>
    </source>
</evidence>
<sequence length="255" mass="28320">MSDLSIRQLSKSFGGVRAVNDVSFEIKRGEFLALIGPNGAGKSTCFNMINGQLPPDAGEIWFEGNKLNGRKPRDIWRLGIGRTFQVAATFNSMTVVENVQMALLSHANQIYRLWQPARAQHRERALELLAQVGMQDAADRPSRELAYGDVKRVELAIALANDPRLLLMDEPTAGMAPKERNDLIALVKRLVIERGISVLFTEHSMDVVFAFADRIIVLARGKLIADGDARSIRDNPQVQEVYFGTGKTFRAEARA</sequence>
<evidence type="ECO:0000313" key="7">
    <source>
        <dbReference type="Proteomes" id="UP000682843"/>
    </source>
</evidence>
<evidence type="ECO:0000256" key="3">
    <source>
        <dbReference type="ARBA" id="ARBA00022840"/>
    </source>
</evidence>
<gene>
    <name evidence="6" type="ORF">RPMA_11245</name>
</gene>
<evidence type="ECO:0000313" key="6">
    <source>
        <dbReference type="EMBL" id="QUS39347.1"/>
    </source>
</evidence>
<dbReference type="InterPro" id="IPR051120">
    <property type="entry name" value="ABC_AA/LPS_Transport"/>
</dbReference>
<dbReference type="Pfam" id="PF00005">
    <property type="entry name" value="ABC_tran"/>
    <property type="match status" value="1"/>
</dbReference>
<dbReference type="Pfam" id="PF12399">
    <property type="entry name" value="BCA_ABC_TP_C"/>
    <property type="match status" value="1"/>
</dbReference>
<name>A0ABX8A7C6_9BRAD</name>
<dbReference type="Proteomes" id="UP000682843">
    <property type="component" value="Chromosome"/>
</dbReference>
<dbReference type="InterPro" id="IPR032823">
    <property type="entry name" value="BCA_ABC_TP_C"/>
</dbReference>
<keyword evidence="3 6" id="KW-0067">ATP-binding</keyword>
<evidence type="ECO:0000256" key="4">
    <source>
        <dbReference type="ARBA" id="ARBA00024722"/>
    </source>
</evidence>
<dbReference type="Gene3D" id="3.40.50.300">
    <property type="entry name" value="P-loop containing nucleotide triphosphate hydrolases"/>
    <property type="match status" value="1"/>
</dbReference>
<keyword evidence="1" id="KW-0813">Transport</keyword>
<keyword evidence="7" id="KW-1185">Reference proteome</keyword>
<protein>
    <submittedName>
        <fullName evidence="6">ABC transporter ATP-binding protein</fullName>
    </submittedName>
</protein>
<feature type="domain" description="ABC transporter" evidence="5">
    <location>
        <begin position="4"/>
        <end position="245"/>
    </location>
</feature>
<dbReference type="InterPro" id="IPR003593">
    <property type="entry name" value="AAA+_ATPase"/>
</dbReference>
<reference evidence="6 7" key="1">
    <citation type="submission" date="2019-02" db="EMBL/GenBank/DDBJ databases">
        <title>Emended description of the genus Rhodopseudomonas and description of Rhodopseudomonas albus sp. nov., a non-phototrophic, heavy-metal-tolerant bacterium isolated from garden soil.</title>
        <authorList>
            <person name="Bao Z."/>
            <person name="Cao W.W."/>
            <person name="Sato Y."/>
            <person name="Nishizawa T."/>
            <person name="Zhao J."/>
            <person name="Guo Y."/>
            <person name="Ohta H."/>
        </authorList>
    </citation>
    <scope>NUCLEOTIDE SEQUENCE [LARGE SCALE GENOMIC DNA]</scope>
    <source>
        <strain evidence="6 7">SK50-23</strain>
    </source>
</reference>
<comment type="function">
    <text evidence="4">Involved in beta-(1--&gt;2)glucan export. Transmembrane domains (TMD) form a pore in the inner membrane and the ATP-binding domain (NBD) is responsible for energy generation.</text>
</comment>
<evidence type="ECO:0000256" key="1">
    <source>
        <dbReference type="ARBA" id="ARBA00022448"/>
    </source>
</evidence>
<dbReference type="EMBL" id="CP036498">
    <property type="protein sequence ID" value="QUS39347.1"/>
    <property type="molecule type" value="Genomic_DNA"/>
</dbReference>
<accession>A0ABX8A7C6</accession>
<dbReference type="PANTHER" id="PTHR45772">
    <property type="entry name" value="CONSERVED COMPONENT OF ABC TRANSPORTER FOR NATURAL AMINO ACIDS-RELATED"/>
    <property type="match status" value="1"/>
</dbReference>
<proteinExistence type="predicted"/>
<dbReference type="RefSeq" id="WP_211912891.1">
    <property type="nucleotide sequence ID" value="NZ_CP036498.1"/>
</dbReference>
<dbReference type="GO" id="GO:0005524">
    <property type="term" value="F:ATP binding"/>
    <property type="evidence" value="ECO:0007669"/>
    <property type="project" value="UniProtKB-KW"/>
</dbReference>
<keyword evidence="2" id="KW-0547">Nucleotide-binding</keyword>
<dbReference type="PROSITE" id="PS50893">
    <property type="entry name" value="ABC_TRANSPORTER_2"/>
    <property type="match status" value="1"/>
</dbReference>